<gene>
    <name evidence="2" type="ORF">ABH992_001642</name>
</gene>
<evidence type="ECO:0000256" key="1">
    <source>
        <dbReference type="SAM" id="MobiDB-lite"/>
    </source>
</evidence>
<feature type="region of interest" description="Disordered" evidence="1">
    <location>
        <begin position="104"/>
        <end position="221"/>
    </location>
</feature>
<name>A0ABV4GBE7_9BRAD</name>
<dbReference type="Proteomes" id="UP001565474">
    <property type="component" value="Unassembled WGS sequence"/>
</dbReference>
<feature type="compositionally biased region" description="Basic residues" evidence="1">
    <location>
        <begin position="197"/>
        <end position="221"/>
    </location>
</feature>
<proteinExistence type="predicted"/>
<sequence>MGQGFNIRQRRRRAAVTPATRAIRHSASIPNAGRSSAFSRLNSPEFCLVAPPSQSQEGTGRPGADIAPAVRCAKCTRRKNRTAAYRWCRSLGLPCAMVGRLMPRSPGSRVPSGLPRSCEIHRPSHRLTREPPPQELDRSNDGQDHTVLPYARPAISPQYFQPRRRSRKLTNETRPSSAVRPRAAASSPGTTLPARTFRARRCRVHRKPGSRSRRRRDRPSR</sequence>
<dbReference type="EMBL" id="JBGBZN010000002">
    <property type="protein sequence ID" value="MEY9469243.1"/>
    <property type="molecule type" value="Genomic_DNA"/>
</dbReference>
<feature type="compositionally biased region" description="Low complexity" evidence="1">
    <location>
        <begin position="174"/>
        <end position="188"/>
    </location>
</feature>
<evidence type="ECO:0000313" key="2">
    <source>
        <dbReference type="EMBL" id="MEY9469243.1"/>
    </source>
</evidence>
<reference evidence="2 3" key="1">
    <citation type="submission" date="2024-07" db="EMBL/GenBank/DDBJ databases">
        <title>Genomic Encyclopedia of Type Strains, Phase V (KMG-V): Genome sequencing to study the core and pangenomes of soil and plant-associated prokaryotes.</title>
        <authorList>
            <person name="Whitman W."/>
        </authorList>
    </citation>
    <scope>NUCLEOTIDE SEQUENCE [LARGE SCALE GENOMIC DNA]</scope>
    <source>
        <strain evidence="2 3">USDA 222</strain>
    </source>
</reference>
<keyword evidence="3" id="KW-1185">Reference proteome</keyword>
<evidence type="ECO:0000313" key="3">
    <source>
        <dbReference type="Proteomes" id="UP001565474"/>
    </source>
</evidence>
<protein>
    <submittedName>
        <fullName evidence="2">Uncharacterized protein</fullName>
    </submittedName>
</protein>
<feature type="compositionally biased region" description="Basic and acidic residues" evidence="1">
    <location>
        <begin position="135"/>
        <end position="144"/>
    </location>
</feature>
<accession>A0ABV4GBE7</accession>
<comment type="caution">
    <text evidence="2">The sequence shown here is derived from an EMBL/GenBank/DDBJ whole genome shotgun (WGS) entry which is preliminary data.</text>
</comment>
<organism evidence="2 3">
    <name type="scientific">Bradyrhizobium yuanmingense</name>
    <dbReference type="NCBI Taxonomy" id="108015"/>
    <lineage>
        <taxon>Bacteria</taxon>
        <taxon>Pseudomonadati</taxon>
        <taxon>Pseudomonadota</taxon>
        <taxon>Alphaproteobacteria</taxon>
        <taxon>Hyphomicrobiales</taxon>
        <taxon>Nitrobacteraceae</taxon>
        <taxon>Bradyrhizobium</taxon>
    </lineage>
</organism>